<evidence type="ECO:0000313" key="2">
    <source>
        <dbReference type="EMBL" id="KTD16312.1"/>
    </source>
</evidence>
<dbReference type="PANTHER" id="PTHR42951:SF17">
    <property type="entry name" value="METALLO-BETA-LACTAMASE DOMAIN-CONTAINING PROTEIN"/>
    <property type="match status" value="1"/>
</dbReference>
<dbReference type="EC" id="3.5.2.6" evidence="2"/>
<dbReference type="SMART" id="SM00849">
    <property type="entry name" value="Lactamase_B"/>
    <property type="match status" value="1"/>
</dbReference>
<dbReference type="NCBIfam" id="NF012229">
    <property type="entry name" value="bla_class_B_core"/>
    <property type="match status" value="1"/>
</dbReference>
<evidence type="ECO:0000313" key="3">
    <source>
        <dbReference type="Proteomes" id="UP000055035"/>
    </source>
</evidence>
<dbReference type="RefSeq" id="WP_058470175.1">
    <property type="nucleotide sequence ID" value="NZ_CAAAIC010000004.1"/>
</dbReference>
<dbReference type="SUPFAM" id="SSF56281">
    <property type="entry name" value="Metallo-hydrolase/oxidoreductase"/>
    <property type="match status" value="1"/>
</dbReference>
<dbReference type="NCBIfam" id="NF033105">
    <property type="entry name" value="bla_subclass_B3"/>
    <property type="match status" value="1"/>
</dbReference>
<reference evidence="2 3" key="1">
    <citation type="submission" date="2015-11" db="EMBL/GenBank/DDBJ databases">
        <title>Genomic analysis of 38 Legionella species identifies large and diverse effector repertoires.</title>
        <authorList>
            <person name="Burstein D."/>
            <person name="Amaro F."/>
            <person name="Zusman T."/>
            <person name="Lifshitz Z."/>
            <person name="Cohen O."/>
            <person name="Gilbert J.A."/>
            <person name="Pupko T."/>
            <person name="Shuman H.A."/>
            <person name="Segal G."/>
        </authorList>
    </citation>
    <scope>NUCLEOTIDE SEQUENCE [LARGE SCALE GENOMIC DNA]</scope>
    <source>
        <strain evidence="2 3">BL-540</strain>
    </source>
</reference>
<protein>
    <submittedName>
        <fullName evidence="2">Metallo-beta-lactamase L1</fullName>
        <ecNumber evidence="2">3.5.2.6</ecNumber>
    </submittedName>
</protein>
<gene>
    <name evidence="2" type="ORF">Ljor_0618</name>
</gene>
<dbReference type="STRING" id="456.Ljor_0618"/>
<dbReference type="Pfam" id="PF00753">
    <property type="entry name" value="Lactamase_B"/>
    <property type="match status" value="1"/>
</dbReference>
<dbReference type="InterPro" id="IPR050855">
    <property type="entry name" value="NDM-1-like"/>
</dbReference>
<dbReference type="Gene3D" id="3.60.15.10">
    <property type="entry name" value="Ribonuclease Z/Hydroxyacylglutathione hydrolase-like"/>
    <property type="match status" value="1"/>
</dbReference>
<dbReference type="InterPro" id="IPR036866">
    <property type="entry name" value="RibonucZ/Hydroxyglut_hydro"/>
</dbReference>
<dbReference type="Proteomes" id="UP000055035">
    <property type="component" value="Unassembled WGS sequence"/>
</dbReference>
<sequence length="293" mass="32569">MTKIISFFLFILGLTFESLAFSTPYPSGEPFPPFKIVSNLYYVGNKDLASYLIVSSEGNILINSNLQTDVPAIKASIEQLGFKFADTKILLISHAHADHDAGSALIKKMTGASYMVMDEDAPVVESGGKLDFQYGNDPDSIYEPTKVDHVLHDGEEVKLGDARLIAHRTAGHTKGCTTWTMKIKDKNKSYDVVILGSPNVNPGYQLINNQTYPDIAKDYKKGFEILKSLHCDLFLGAHAGYFGLERKYAALKKGAKANPFVDPEGYKRYITEKEERFMAELNKQQVLNRKANG</sequence>
<dbReference type="AlphaFoldDB" id="A0A0W0V892"/>
<keyword evidence="3" id="KW-1185">Reference proteome</keyword>
<proteinExistence type="predicted"/>
<dbReference type="PATRIC" id="fig|456.5.peg.653"/>
<evidence type="ECO:0000259" key="1">
    <source>
        <dbReference type="SMART" id="SM00849"/>
    </source>
</evidence>
<comment type="caution">
    <text evidence="2">The sequence shown here is derived from an EMBL/GenBank/DDBJ whole genome shotgun (WGS) entry which is preliminary data.</text>
</comment>
<organism evidence="2 3">
    <name type="scientific">Legionella jordanis</name>
    <dbReference type="NCBI Taxonomy" id="456"/>
    <lineage>
        <taxon>Bacteria</taxon>
        <taxon>Pseudomonadati</taxon>
        <taxon>Pseudomonadota</taxon>
        <taxon>Gammaproteobacteria</taxon>
        <taxon>Legionellales</taxon>
        <taxon>Legionellaceae</taxon>
        <taxon>Legionella</taxon>
    </lineage>
</organism>
<name>A0A0W0V892_9GAMM</name>
<dbReference type="GO" id="GO:0008800">
    <property type="term" value="F:beta-lactamase activity"/>
    <property type="evidence" value="ECO:0007669"/>
    <property type="project" value="UniProtKB-EC"/>
</dbReference>
<dbReference type="InterPro" id="IPR001279">
    <property type="entry name" value="Metallo-B-lactamas"/>
</dbReference>
<dbReference type="PANTHER" id="PTHR42951">
    <property type="entry name" value="METALLO-BETA-LACTAMASE DOMAIN-CONTAINING"/>
    <property type="match status" value="1"/>
</dbReference>
<accession>A0A0W0V892</accession>
<keyword evidence="2" id="KW-0378">Hydrolase</keyword>
<dbReference type="OrthoDB" id="9773738at2"/>
<feature type="domain" description="Metallo-beta-lactamase" evidence="1">
    <location>
        <begin position="47"/>
        <end position="238"/>
    </location>
</feature>
<dbReference type="EMBL" id="LNYJ01000011">
    <property type="protein sequence ID" value="KTD16312.1"/>
    <property type="molecule type" value="Genomic_DNA"/>
</dbReference>